<sequence length="72" mass="8163">MSHVDLRRRSPGRRIRPKTTLFCPTCGHESTATADGDWMLVERTRDDERQLTYECPVCGSVVSVHSVTLAHH</sequence>
<feature type="domain" description="DUF8106" evidence="1">
    <location>
        <begin position="17"/>
        <end position="63"/>
    </location>
</feature>
<evidence type="ECO:0000313" key="2">
    <source>
        <dbReference type="EMBL" id="MFC7315390.1"/>
    </source>
</evidence>
<dbReference type="Proteomes" id="UP001596547">
    <property type="component" value="Unassembled WGS sequence"/>
</dbReference>
<comment type="caution">
    <text evidence="2">The sequence shown here is derived from an EMBL/GenBank/DDBJ whole genome shotgun (WGS) entry which is preliminary data.</text>
</comment>
<dbReference type="RefSeq" id="WP_276304790.1">
    <property type="nucleotide sequence ID" value="NZ_CP119992.1"/>
</dbReference>
<dbReference type="AlphaFoldDB" id="A0ABD6A4T1"/>
<accession>A0ABD6A4T1</accession>
<reference evidence="2 3" key="1">
    <citation type="journal article" date="2019" name="Int. J. Syst. Evol. Microbiol.">
        <title>The Global Catalogue of Microorganisms (GCM) 10K type strain sequencing project: providing services to taxonomists for standard genome sequencing and annotation.</title>
        <authorList>
            <consortium name="The Broad Institute Genomics Platform"/>
            <consortium name="The Broad Institute Genome Sequencing Center for Infectious Disease"/>
            <person name="Wu L."/>
            <person name="Ma J."/>
        </authorList>
    </citation>
    <scope>NUCLEOTIDE SEQUENCE [LARGE SCALE GENOMIC DNA]</scope>
    <source>
        <strain evidence="2 3">PSR21</strain>
    </source>
</reference>
<keyword evidence="3" id="KW-1185">Reference proteome</keyword>
<protein>
    <recommendedName>
        <fullName evidence="1">DUF8106 domain-containing protein</fullName>
    </recommendedName>
</protein>
<evidence type="ECO:0000313" key="3">
    <source>
        <dbReference type="Proteomes" id="UP001596547"/>
    </source>
</evidence>
<organism evidence="2 3">
    <name type="scientific">Halomarina halobia</name>
    <dbReference type="NCBI Taxonomy" id="3033386"/>
    <lineage>
        <taxon>Archaea</taxon>
        <taxon>Methanobacteriati</taxon>
        <taxon>Methanobacteriota</taxon>
        <taxon>Stenosarchaea group</taxon>
        <taxon>Halobacteria</taxon>
        <taxon>Halobacteriales</taxon>
        <taxon>Natronomonadaceae</taxon>
        <taxon>Halomarina</taxon>
    </lineage>
</organism>
<dbReference type="GeneID" id="79314353"/>
<dbReference type="SUPFAM" id="SSF57783">
    <property type="entry name" value="Zinc beta-ribbon"/>
    <property type="match status" value="1"/>
</dbReference>
<dbReference type="Pfam" id="PF26408">
    <property type="entry name" value="DUF8106"/>
    <property type="match status" value="1"/>
</dbReference>
<gene>
    <name evidence="2" type="ORF">ACFQPE_01080</name>
</gene>
<proteinExistence type="predicted"/>
<dbReference type="EMBL" id="JBHTBF010000001">
    <property type="protein sequence ID" value="MFC7315390.1"/>
    <property type="molecule type" value="Genomic_DNA"/>
</dbReference>
<name>A0ABD6A4T1_9EURY</name>
<dbReference type="InterPro" id="IPR058419">
    <property type="entry name" value="DUF8106"/>
</dbReference>
<evidence type="ECO:0000259" key="1">
    <source>
        <dbReference type="Pfam" id="PF26408"/>
    </source>
</evidence>